<dbReference type="PANTHER" id="PTHR31286">
    <property type="entry name" value="GLYCINE-RICH CELL WALL STRUCTURAL PROTEIN 1.8-LIKE"/>
    <property type="match status" value="1"/>
</dbReference>
<accession>A0A8T2X5C9</accession>
<dbReference type="EMBL" id="JACEGQ020000015">
    <property type="protein sequence ID" value="KAH8487217.1"/>
    <property type="molecule type" value="Genomic_DNA"/>
</dbReference>
<dbReference type="AlphaFoldDB" id="A0A8T2X5C9"/>
<dbReference type="PANTHER" id="PTHR31286:SF180">
    <property type="entry name" value="OS10G0362600 PROTEIN"/>
    <property type="match status" value="1"/>
</dbReference>
<reference evidence="2" key="1">
    <citation type="journal article" date="2021" name="J. Hered.">
        <title>Genome Assembly of Salicaceae Populus deltoides (Eastern Cottonwood) I-69 Based on Nanopore Sequencing and Hi-C Technologies.</title>
        <authorList>
            <person name="Bai S."/>
            <person name="Wu H."/>
            <person name="Zhang J."/>
            <person name="Pan Z."/>
            <person name="Zhao W."/>
            <person name="Li Z."/>
            <person name="Tong C."/>
        </authorList>
    </citation>
    <scope>NUCLEOTIDE SEQUENCE</scope>
    <source>
        <tissue evidence="2">Leaf</tissue>
    </source>
</reference>
<feature type="region of interest" description="Disordered" evidence="1">
    <location>
        <begin position="58"/>
        <end position="85"/>
    </location>
</feature>
<feature type="compositionally biased region" description="Polar residues" evidence="1">
    <location>
        <begin position="58"/>
        <end position="68"/>
    </location>
</feature>
<feature type="compositionally biased region" description="Polar residues" evidence="1">
    <location>
        <begin position="126"/>
        <end position="137"/>
    </location>
</feature>
<comment type="caution">
    <text evidence="2">The sequence shown here is derived from an EMBL/GenBank/DDBJ whole genome shotgun (WGS) entry which is preliminary data.</text>
</comment>
<organism evidence="2 3">
    <name type="scientific">Populus deltoides</name>
    <name type="common">Eastern poplar</name>
    <name type="synonym">Eastern cottonwood</name>
    <dbReference type="NCBI Taxonomy" id="3696"/>
    <lineage>
        <taxon>Eukaryota</taxon>
        <taxon>Viridiplantae</taxon>
        <taxon>Streptophyta</taxon>
        <taxon>Embryophyta</taxon>
        <taxon>Tracheophyta</taxon>
        <taxon>Spermatophyta</taxon>
        <taxon>Magnoliopsida</taxon>
        <taxon>eudicotyledons</taxon>
        <taxon>Gunneridae</taxon>
        <taxon>Pentapetalae</taxon>
        <taxon>rosids</taxon>
        <taxon>fabids</taxon>
        <taxon>Malpighiales</taxon>
        <taxon>Salicaceae</taxon>
        <taxon>Saliceae</taxon>
        <taxon>Populus</taxon>
    </lineage>
</organism>
<evidence type="ECO:0000313" key="3">
    <source>
        <dbReference type="Proteomes" id="UP000807159"/>
    </source>
</evidence>
<proteinExistence type="predicted"/>
<dbReference type="InterPro" id="IPR040256">
    <property type="entry name" value="At4g02000-like"/>
</dbReference>
<evidence type="ECO:0000313" key="2">
    <source>
        <dbReference type="EMBL" id="KAH8487217.1"/>
    </source>
</evidence>
<evidence type="ECO:0000256" key="1">
    <source>
        <dbReference type="SAM" id="MobiDB-lite"/>
    </source>
</evidence>
<feature type="region of interest" description="Disordered" evidence="1">
    <location>
        <begin position="190"/>
        <end position="253"/>
    </location>
</feature>
<protein>
    <recommendedName>
        <fullName evidence="4">Zinc knuckle CX2CX4HX4C domain-containing protein</fullName>
    </recommendedName>
</protein>
<evidence type="ECO:0008006" key="4">
    <source>
        <dbReference type="Google" id="ProtNLM"/>
    </source>
</evidence>
<feature type="region of interest" description="Disordered" evidence="1">
    <location>
        <begin position="118"/>
        <end position="144"/>
    </location>
</feature>
<keyword evidence="3" id="KW-1185">Reference proteome</keyword>
<sequence length="253" mass="26641">MSRLSHARVLIEINLATDQPSSIPALLPNGSTLQQTVVFETLPRFCKQCKVLSHSTATCPSTRSQQGNAEMESNKRGYASTNNPVEVTKGSLPSAEQISDPMQAEFHATTEGWEVVRGKNRKPPRTQAQIVAPQPSSRKGKEVAGPEDSKAVFMVPHSSQFSSGAGSACVGLAARVIDATGGAACEGSLTRIPANDGGTTDLGLNSSKGKEPVKAPPSRKEPEGVIAGATTIRGHKRNISRSSRSGRVPPTFS</sequence>
<name>A0A8T2X5C9_POPDE</name>
<dbReference type="Proteomes" id="UP000807159">
    <property type="component" value="Chromosome 15"/>
</dbReference>
<feature type="compositionally biased region" description="Basic and acidic residues" evidence="1">
    <location>
        <begin position="208"/>
        <end position="223"/>
    </location>
</feature>
<gene>
    <name evidence="2" type="ORF">H0E87_025977</name>
</gene>